<sequence length="365" mass="40530">MLHERRLPTDLSQNLGRVYSAKLRLLDWLLRTPPLGLDDNTLLVKQFGPALGKWFWARIGSPKKRTIFGRAVMMLATQAQSDSAQAASVADAITHDVQFHTQWNLTGTELRFPRLFPEWLDGIKGIAIPYYDWLASSGFDPAPFALTNGRIDRATLMRAFRSQSPDVCGYCDGPLGELGSKHEANDCDHFFPKSQWPHLAIHPANLFSACKGCNSTWKLARAPMGEADASGLNGTYHPMLRPGAPSVVVTAVISPANSRQVKINITDPTVPRRAETLVATLDLDSRWTNSVNGVLDRGISVLVAKSARDKSYGWQPDADSVRLLIEDDIVWKREQLGKEERCLRHIAVLECMRGDLLHEVIADLA</sequence>
<dbReference type="Proteomes" id="UP000578688">
    <property type="component" value="Unassembled WGS sequence"/>
</dbReference>
<gene>
    <name evidence="1" type="ORF">FHR27_003240</name>
</gene>
<proteinExistence type="predicted"/>
<dbReference type="RefSeq" id="WP_179539070.1">
    <property type="nucleotide sequence ID" value="NZ_JACBYV010000001.1"/>
</dbReference>
<dbReference type="AlphaFoldDB" id="A0A7Z0BQ40"/>
<name>A0A7Z0BQ40_9GAMM</name>
<comment type="caution">
    <text evidence="1">The sequence shown here is derived from an EMBL/GenBank/DDBJ whole genome shotgun (WGS) entry which is preliminary data.</text>
</comment>
<evidence type="ECO:0000313" key="2">
    <source>
        <dbReference type="Proteomes" id="UP000578688"/>
    </source>
</evidence>
<organism evidence="1 2">
    <name type="scientific">Phytopseudomonas flavescens</name>
    <dbReference type="NCBI Taxonomy" id="29435"/>
    <lineage>
        <taxon>Bacteria</taxon>
        <taxon>Pseudomonadati</taxon>
        <taxon>Pseudomonadota</taxon>
        <taxon>Gammaproteobacteria</taxon>
        <taxon>Pseudomonadales</taxon>
        <taxon>Pseudomonadaceae</taxon>
        <taxon>Phytopseudomonas</taxon>
    </lineage>
</organism>
<dbReference type="Gene3D" id="1.10.30.50">
    <property type="match status" value="1"/>
</dbReference>
<keyword evidence="2" id="KW-1185">Reference proteome</keyword>
<reference evidence="1 2" key="1">
    <citation type="submission" date="2020-07" db="EMBL/GenBank/DDBJ databases">
        <title>Genomic analyses of the natural microbiome of Caenorhabditis elegans.</title>
        <authorList>
            <person name="Samuel B."/>
        </authorList>
    </citation>
    <scope>NUCLEOTIDE SEQUENCE [LARGE SCALE GENOMIC DNA]</scope>
    <source>
        <strain evidence="1 2">BIGb0408</strain>
    </source>
</reference>
<protein>
    <recommendedName>
        <fullName evidence="3">HNH endonuclease</fullName>
    </recommendedName>
</protein>
<evidence type="ECO:0008006" key="3">
    <source>
        <dbReference type="Google" id="ProtNLM"/>
    </source>
</evidence>
<accession>A0A7Z0BQ40</accession>
<dbReference type="EMBL" id="JACBYV010000001">
    <property type="protein sequence ID" value="NYH74630.1"/>
    <property type="molecule type" value="Genomic_DNA"/>
</dbReference>
<evidence type="ECO:0000313" key="1">
    <source>
        <dbReference type="EMBL" id="NYH74630.1"/>
    </source>
</evidence>